<protein>
    <submittedName>
        <fullName evidence="2">Lasso RiPP family leader peptide-containing protein</fullName>
    </submittedName>
</protein>
<organism evidence="2 3">
    <name type="scientific">Billgrantia campisalis</name>
    <dbReference type="NCBI Taxonomy" id="74661"/>
    <lineage>
        <taxon>Bacteria</taxon>
        <taxon>Pseudomonadati</taxon>
        <taxon>Pseudomonadota</taxon>
        <taxon>Gammaproteobacteria</taxon>
        <taxon>Oceanospirillales</taxon>
        <taxon>Halomonadaceae</taxon>
        <taxon>Billgrantia</taxon>
    </lineage>
</organism>
<feature type="compositionally biased region" description="Polar residues" evidence="1">
    <location>
        <begin position="22"/>
        <end position="34"/>
    </location>
</feature>
<reference evidence="2 3" key="1">
    <citation type="submission" date="2020-05" db="EMBL/GenBank/DDBJ databases">
        <title>Comparative genomic analysis of denitrifying bacteria from Halomonas genus.</title>
        <authorList>
            <person name="Wang L."/>
            <person name="Shao Z."/>
        </authorList>
    </citation>
    <scope>NUCLEOTIDE SEQUENCE [LARGE SCALE GENOMIC DNA]</scope>
    <source>
        <strain evidence="2 3">A4</strain>
    </source>
</reference>
<name>A0ABS9P4Y0_9GAMM</name>
<evidence type="ECO:0000313" key="3">
    <source>
        <dbReference type="Proteomes" id="UP000814385"/>
    </source>
</evidence>
<feature type="region of interest" description="Disordered" evidence="1">
    <location>
        <begin position="1"/>
        <end position="57"/>
    </location>
</feature>
<feature type="compositionally biased region" description="Basic and acidic residues" evidence="1">
    <location>
        <begin position="1"/>
        <end position="16"/>
    </location>
</feature>
<sequence>MSRNEERQQETLRHYEPPQLKQWGSVSDITQVGLTNPGGDLRQGSVDPGGHEDNPGL</sequence>
<proteinExistence type="predicted"/>
<evidence type="ECO:0000256" key="1">
    <source>
        <dbReference type="SAM" id="MobiDB-lite"/>
    </source>
</evidence>
<evidence type="ECO:0000313" key="2">
    <source>
        <dbReference type="EMBL" id="MCG6656302.1"/>
    </source>
</evidence>
<dbReference type="NCBIfam" id="NF033521">
    <property type="entry name" value="lasso_leader_L3"/>
    <property type="match status" value="1"/>
</dbReference>
<keyword evidence="3" id="KW-1185">Reference proteome</keyword>
<accession>A0ABS9P4Y0</accession>
<dbReference type="RefSeq" id="WP_422677674.1">
    <property type="nucleotide sequence ID" value="NZ_JABFUC010000001.1"/>
</dbReference>
<dbReference type="Proteomes" id="UP000814385">
    <property type="component" value="Unassembled WGS sequence"/>
</dbReference>
<dbReference type="EMBL" id="JABFUC010000001">
    <property type="protein sequence ID" value="MCG6656302.1"/>
    <property type="molecule type" value="Genomic_DNA"/>
</dbReference>
<gene>
    <name evidence="2" type="ORF">HOP52_00730</name>
</gene>
<comment type="caution">
    <text evidence="2">The sequence shown here is derived from an EMBL/GenBank/DDBJ whole genome shotgun (WGS) entry which is preliminary data.</text>
</comment>